<dbReference type="EMBL" id="VOSW01000165">
    <property type="protein sequence ID" value="KAE8753835.1"/>
    <property type="molecule type" value="Genomic_DNA"/>
</dbReference>
<reference evidence="3 4" key="1">
    <citation type="journal article" date="2020" name="Int. J. Syst. Evol. Microbiol.">
        <title>Paraburkholderia madseniana sp. nov., a phenolic acid-degrading bacterium isolated from acidic forest soil.</title>
        <authorList>
            <person name="Wilhelm R.C."/>
            <person name="Murphy S.J.L."/>
            <person name="Feriancek N.M."/>
            <person name="Karasz D.C."/>
            <person name="DeRito C.M."/>
            <person name="Newman J.D."/>
            <person name="Buckley D.H."/>
        </authorList>
    </citation>
    <scope>NUCLEOTIDE SEQUENCE [LARGE SCALE GENOMIC DNA]</scope>
    <source>
        <strain evidence="3 4">RP11</strain>
    </source>
</reference>
<dbReference type="Proteomes" id="UP000463700">
    <property type="component" value="Unassembled WGS sequence"/>
</dbReference>
<accession>A0A6N6VZL5</accession>
<protein>
    <submittedName>
        <fullName evidence="3">DUF2147 domain-containing protein</fullName>
    </submittedName>
</protein>
<sequence>MSRARFIRCLIPLVATTTLTLAHASGPDEAKGLWRSADGNAVIEFKPCADEASSLCGTVVWDKDAGTSADTCGVRIAKLKHYDDDAWRDGWVYDPRTKKRYKGAVRVNGSGLAVRAFIGTEILGETEQLTREQSLPASPTCKN</sequence>
<proteinExistence type="predicted"/>
<dbReference type="OrthoDB" id="9130527at2"/>
<feature type="domain" description="DUF2147" evidence="2">
    <location>
        <begin position="32"/>
        <end position="131"/>
    </location>
</feature>
<evidence type="ECO:0000256" key="1">
    <source>
        <dbReference type="SAM" id="SignalP"/>
    </source>
</evidence>
<feature type="signal peptide" evidence="1">
    <location>
        <begin position="1"/>
        <end position="24"/>
    </location>
</feature>
<dbReference type="InterPro" id="IPR019223">
    <property type="entry name" value="DUF2147"/>
</dbReference>
<dbReference type="PANTHER" id="PTHR36919:SF2">
    <property type="entry name" value="BLL6627 PROTEIN"/>
    <property type="match status" value="1"/>
</dbReference>
<dbReference type="Gene3D" id="2.40.128.520">
    <property type="match status" value="1"/>
</dbReference>
<comment type="caution">
    <text evidence="3">The sequence shown here is derived from an EMBL/GenBank/DDBJ whole genome shotgun (WGS) entry which is preliminary data.</text>
</comment>
<name>A0A6N6VZL5_9BURK</name>
<dbReference type="PANTHER" id="PTHR36919">
    <property type="entry name" value="BLR1215 PROTEIN"/>
    <property type="match status" value="1"/>
</dbReference>
<organism evidence="3 4">
    <name type="scientific">Paraburkholderia madseniana</name>
    <dbReference type="NCBI Taxonomy" id="2599607"/>
    <lineage>
        <taxon>Bacteria</taxon>
        <taxon>Pseudomonadati</taxon>
        <taxon>Pseudomonadota</taxon>
        <taxon>Betaproteobacteria</taxon>
        <taxon>Burkholderiales</taxon>
        <taxon>Burkholderiaceae</taxon>
        <taxon>Paraburkholderia</taxon>
    </lineage>
</organism>
<feature type="chain" id="PRO_5026779650" evidence="1">
    <location>
        <begin position="25"/>
        <end position="143"/>
    </location>
</feature>
<dbReference type="RefSeq" id="WP_154567426.1">
    <property type="nucleotide sequence ID" value="NZ_VOSW01000165.1"/>
</dbReference>
<evidence type="ECO:0000313" key="4">
    <source>
        <dbReference type="Proteomes" id="UP000463700"/>
    </source>
</evidence>
<evidence type="ECO:0000313" key="3">
    <source>
        <dbReference type="EMBL" id="KAE8753835.1"/>
    </source>
</evidence>
<keyword evidence="1" id="KW-0732">Signal</keyword>
<dbReference type="Pfam" id="PF09917">
    <property type="entry name" value="DUF2147"/>
    <property type="match status" value="1"/>
</dbReference>
<evidence type="ECO:0000259" key="2">
    <source>
        <dbReference type="Pfam" id="PF09917"/>
    </source>
</evidence>
<dbReference type="AlphaFoldDB" id="A0A6N6VZL5"/>
<gene>
    <name evidence="3" type="ORF">FSO04_42975</name>
</gene>